<name>A0ACB9CKW3_ARCLA</name>
<evidence type="ECO:0000313" key="1">
    <source>
        <dbReference type="EMBL" id="KAI3734808.1"/>
    </source>
</evidence>
<dbReference type="Proteomes" id="UP001055879">
    <property type="component" value="Linkage Group LG04"/>
</dbReference>
<gene>
    <name evidence="1" type="ORF">L6452_14287</name>
</gene>
<protein>
    <submittedName>
        <fullName evidence="1">Uncharacterized protein</fullName>
    </submittedName>
</protein>
<dbReference type="EMBL" id="CM042050">
    <property type="protein sequence ID" value="KAI3734808.1"/>
    <property type="molecule type" value="Genomic_DNA"/>
</dbReference>
<keyword evidence="2" id="KW-1185">Reference proteome</keyword>
<comment type="caution">
    <text evidence="1">The sequence shown here is derived from an EMBL/GenBank/DDBJ whole genome shotgun (WGS) entry which is preliminary data.</text>
</comment>
<reference evidence="2" key="1">
    <citation type="journal article" date="2022" name="Mol. Ecol. Resour.">
        <title>The genomes of chicory, endive, great burdock and yacon provide insights into Asteraceae palaeo-polyploidization history and plant inulin production.</title>
        <authorList>
            <person name="Fan W."/>
            <person name="Wang S."/>
            <person name="Wang H."/>
            <person name="Wang A."/>
            <person name="Jiang F."/>
            <person name="Liu H."/>
            <person name="Zhao H."/>
            <person name="Xu D."/>
            <person name="Zhang Y."/>
        </authorList>
    </citation>
    <scope>NUCLEOTIDE SEQUENCE [LARGE SCALE GENOMIC DNA]</scope>
    <source>
        <strain evidence="2">cv. Niubang</strain>
    </source>
</reference>
<evidence type="ECO:0000313" key="2">
    <source>
        <dbReference type="Proteomes" id="UP001055879"/>
    </source>
</evidence>
<proteinExistence type="predicted"/>
<organism evidence="1 2">
    <name type="scientific">Arctium lappa</name>
    <name type="common">Greater burdock</name>
    <name type="synonym">Lappa major</name>
    <dbReference type="NCBI Taxonomy" id="4217"/>
    <lineage>
        <taxon>Eukaryota</taxon>
        <taxon>Viridiplantae</taxon>
        <taxon>Streptophyta</taxon>
        <taxon>Embryophyta</taxon>
        <taxon>Tracheophyta</taxon>
        <taxon>Spermatophyta</taxon>
        <taxon>Magnoliopsida</taxon>
        <taxon>eudicotyledons</taxon>
        <taxon>Gunneridae</taxon>
        <taxon>Pentapetalae</taxon>
        <taxon>asterids</taxon>
        <taxon>campanulids</taxon>
        <taxon>Asterales</taxon>
        <taxon>Asteraceae</taxon>
        <taxon>Carduoideae</taxon>
        <taxon>Cardueae</taxon>
        <taxon>Arctiinae</taxon>
        <taxon>Arctium</taxon>
    </lineage>
</organism>
<accession>A0ACB9CKW3</accession>
<reference evidence="1 2" key="2">
    <citation type="journal article" date="2022" name="Mol. Ecol. Resour.">
        <title>The genomes of chicory, endive, great burdock and yacon provide insights into Asteraceae paleo-polyploidization history and plant inulin production.</title>
        <authorList>
            <person name="Fan W."/>
            <person name="Wang S."/>
            <person name="Wang H."/>
            <person name="Wang A."/>
            <person name="Jiang F."/>
            <person name="Liu H."/>
            <person name="Zhao H."/>
            <person name="Xu D."/>
            <person name="Zhang Y."/>
        </authorList>
    </citation>
    <scope>NUCLEOTIDE SEQUENCE [LARGE SCALE GENOMIC DNA]</scope>
    <source>
        <strain evidence="2">cv. Niubang</strain>
    </source>
</reference>
<sequence length="188" mass="21487">MTNDEDLELLNRSDNTAFCLAVAAGNIEMVKIMMTRHSSLHDIAGADGMMPVYVSVVHERHDTAKYLYNASRRLTGYFWTPRNWGSLLLKCVEDDFFECPKVKLKIYSKGLVMKRAGKYSSRILFLAAEIGNAKFVIEFLRAYPDLIWKTNDDTYSIFHVAVMNRCHDIHNLLYKIGTYSEGSDNSTP</sequence>